<keyword evidence="1" id="KW-0732">Signal</keyword>
<dbReference type="AlphaFoldDB" id="A0AAD4RBB3"/>
<dbReference type="EMBL" id="JAKKPZ010000003">
    <property type="protein sequence ID" value="KAI1723626.1"/>
    <property type="molecule type" value="Genomic_DNA"/>
</dbReference>
<feature type="chain" id="PRO_5042131350" evidence="1">
    <location>
        <begin position="18"/>
        <end position="224"/>
    </location>
</feature>
<organism evidence="2 3">
    <name type="scientific">Ditylenchus destructor</name>
    <dbReference type="NCBI Taxonomy" id="166010"/>
    <lineage>
        <taxon>Eukaryota</taxon>
        <taxon>Metazoa</taxon>
        <taxon>Ecdysozoa</taxon>
        <taxon>Nematoda</taxon>
        <taxon>Chromadorea</taxon>
        <taxon>Rhabditida</taxon>
        <taxon>Tylenchina</taxon>
        <taxon>Tylenchomorpha</taxon>
        <taxon>Sphaerularioidea</taxon>
        <taxon>Anguinidae</taxon>
        <taxon>Anguininae</taxon>
        <taxon>Ditylenchus</taxon>
    </lineage>
</organism>
<evidence type="ECO:0000313" key="3">
    <source>
        <dbReference type="Proteomes" id="UP001201812"/>
    </source>
</evidence>
<reference evidence="2" key="1">
    <citation type="submission" date="2022-01" db="EMBL/GenBank/DDBJ databases">
        <title>Genome Sequence Resource for Two Populations of Ditylenchus destructor, the Migratory Endoparasitic Phytonematode.</title>
        <authorList>
            <person name="Zhang H."/>
            <person name="Lin R."/>
            <person name="Xie B."/>
        </authorList>
    </citation>
    <scope>NUCLEOTIDE SEQUENCE</scope>
    <source>
        <strain evidence="2">BazhouSP</strain>
    </source>
</reference>
<feature type="signal peptide" evidence="1">
    <location>
        <begin position="1"/>
        <end position="17"/>
    </location>
</feature>
<comment type="caution">
    <text evidence="2">The sequence shown here is derived from an EMBL/GenBank/DDBJ whole genome shotgun (WGS) entry which is preliminary data.</text>
</comment>
<proteinExistence type="predicted"/>
<sequence length="224" mass="23853">MIYWRAFILLCLYTAFAFSDDECVVSVGRRRQFIPPGCQFCNGAAGEVSEWAECRNGQNRLQSCPKDQVCLGQGQCQISCGKKDDGGGDNGGDSGEVVQCGVLVGGKRQLIPPECQFCNSDAEFATCRDGQNMLTNCPHQTKWEAAHVPSPGIGSAPEFRRVANSAAVRIVTAGANVTMATSTSTAADADNVAVRTGLAALTAIKRTLSTKKMKIITQNLILPS</sequence>
<evidence type="ECO:0000256" key="1">
    <source>
        <dbReference type="SAM" id="SignalP"/>
    </source>
</evidence>
<name>A0AAD4RBB3_9BILA</name>
<keyword evidence="3" id="KW-1185">Reference proteome</keyword>
<accession>A0AAD4RBB3</accession>
<protein>
    <submittedName>
        <fullName evidence="2">Uncharacterized protein</fullName>
    </submittedName>
</protein>
<dbReference type="Proteomes" id="UP001201812">
    <property type="component" value="Unassembled WGS sequence"/>
</dbReference>
<evidence type="ECO:0000313" key="2">
    <source>
        <dbReference type="EMBL" id="KAI1723626.1"/>
    </source>
</evidence>
<gene>
    <name evidence="2" type="ORF">DdX_03790</name>
</gene>